<reference evidence="1" key="1">
    <citation type="submission" date="2022-08" db="EMBL/GenBank/DDBJ databases">
        <title>Genome Sequence of Pycnoporus sanguineus.</title>
        <authorList>
            <person name="Buettner E."/>
        </authorList>
    </citation>
    <scope>NUCLEOTIDE SEQUENCE</scope>
    <source>
        <strain evidence="1">CG-C14</strain>
    </source>
</reference>
<accession>A0ACC1MNI5</accession>
<evidence type="ECO:0000313" key="1">
    <source>
        <dbReference type="EMBL" id="KAJ2968562.1"/>
    </source>
</evidence>
<keyword evidence="2" id="KW-1185">Reference proteome</keyword>
<name>A0ACC1MNI5_9APHY</name>
<protein>
    <submittedName>
        <fullName evidence="1">Uncharacterized protein</fullName>
    </submittedName>
</protein>
<proteinExistence type="predicted"/>
<dbReference type="Proteomes" id="UP001144978">
    <property type="component" value="Unassembled WGS sequence"/>
</dbReference>
<organism evidence="1 2">
    <name type="scientific">Trametes sanguinea</name>
    <dbReference type="NCBI Taxonomy" id="158606"/>
    <lineage>
        <taxon>Eukaryota</taxon>
        <taxon>Fungi</taxon>
        <taxon>Dikarya</taxon>
        <taxon>Basidiomycota</taxon>
        <taxon>Agaricomycotina</taxon>
        <taxon>Agaricomycetes</taxon>
        <taxon>Polyporales</taxon>
        <taxon>Polyporaceae</taxon>
        <taxon>Trametes</taxon>
    </lineage>
</organism>
<comment type="caution">
    <text evidence="1">The sequence shown here is derived from an EMBL/GenBank/DDBJ whole genome shotgun (WGS) entry which is preliminary data.</text>
</comment>
<dbReference type="EMBL" id="JANSHE010005986">
    <property type="protein sequence ID" value="KAJ2968562.1"/>
    <property type="molecule type" value="Genomic_DNA"/>
</dbReference>
<sequence>MYLIQACMSGQLRDVPAVLPPYIYEQATNGIVPQATGDSGHISPSFTGGFPNRPVQPQYTGQKLSSIQPQMTGQTFSSIQPQMTGQMISAPPLPARSQPQSSSSSAFPFLQQQSTGATPQWDVTPQEKANSDRIFDTLDKDKRGYIEGDVAVPFMLQSKLPEDVLAQVWDLADLNNDGRLTRDGFAVAMHLIQGKLAGKDVPTTLPLSLVPPAMRGSGSALAGPSQPPVPEAIKDLLWDDSPPASATAPTHSQSILQPQRPDPFAGGAFGFNSTPTTALTAHHDLLGDDDEPPQASSPPLQDKSAEIGNVKNQLNSTNKSLETAKNERATLERQLTEQAAMLASLQTQLSSAKAAYDTEMKLLSTLKERFASQSAEIQKDVMRNGSPEMDTRRKCGKQCDRR</sequence>
<gene>
    <name evidence="1" type="ORF">NUW54_g13180</name>
</gene>
<evidence type="ECO:0000313" key="2">
    <source>
        <dbReference type="Proteomes" id="UP001144978"/>
    </source>
</evidence>